<gene>
    <name evidence="2" type="ORF">CKY47_22760</name>
</gene>
<dbReference type="EMBL" id="NSDM01000010">
    <property type="protein sequence ID" value="MDQ2586763.1"/>
    <property type="molecule type" value="Genomic_DNA"/>
</dbReference>
<dbReference type="InterPro" id="IPR007410">
    <property type="entry name" value="LpqE-like"/>
</dbReference>
<sequence>MGIGLCLVVVARGLGPLGGPAGAEGGVGDIALRAVHVVAEDAAPVRPGDDVVVRFLLSGRHGVDDELVAVDSDGADRVELRWDRECDGVAEPATTLPLEHGAVPGAGGGPRYHVVLRGLRDGIAFGDTVTVRFGFAGAGDVTVPVPLVVSRVEELGHCSDLPTTSSSRPGGHDGDAVRGNPGVG</sequence>
<evidence type="ECO:0000313" key="3">
    <source>
        <dbReference type="Proteomes" id="UP001225605"/>
    </source>
</evidence>
<evidence type="ECO:0000256" key="1">
    <source>
        <dbReference type="SAM" id="MobiDB-lite"/>
    </source>
</evidence>
<reference evidence="2 3" key="1">
    <citation type="submission" date="2017-06" db="EMBL/GenBank/DDBJ databases">
        <title>Cultured bacterium strain Saccharothrix yanglingensis Hhs.015.</title>
        <authorList>
            <person name="Xia Y."/>
        </authorList>
    </citation>
    <scope>NUCLEOTIDE SEQUENCE [LARGE SCALE GENOMIC DNA]</scope>
    <source>
        <strain evidence="2 3">Hhs.015</strain>
    </source>
</reference>
<dbReference type="SUPFAM" id="SSF110087">
    <property type="entry name" value="DR1885-like metal-binding protein"/>
    <property type="match status" value="1"/>
</dbReference>
<evidence type="ECO:0000313" key="2">
    <source>
        <dbReference type="EMBL" id="MDQ2586763.1"/>
    </source>
</evidence>
<name>A0ABU0X3R6_9PSEU</name>
<organism evidence="2 3">
    <name type="scientific">Saccharothrix yanglingensis</name>
    <dbReference type="NCBI Taxonomy" id="659496"/>
    <lineage>
        <taxon>Bacteria</taxon>
        <taxon>Bacillati</taxon>
        <taxon>Actinomycetota</taxon>
        <taxon>Actinomycetes</taxon>
        <taxon>Pseudonocardiales</taxon>
        <taxon>Pseudonocardiaceae</taxon>
        <taxon>Saccharothrix</taxon>
    </lineage>
</organism>
<dbReference type="InterPro" id="IPR036182">
    <property type="entry name" value="PCuAC_sf"/>
</dbReference>
<dbReference type="Gene3D" id="2.60.40.1890">
    <property type="entry name" value="PCu(A)C copper chaperone"/>
    <property type="match status" value="1"/>
</dbReference>
<keyword evidence="3" id="KW-1185">Reference proteome</keyword>
<feature type="region of interest" description="Disordered" evidence="1">
    <location>
        <begin position="159"/>
        <end position="184"/>
    </location>
</feature>
<accession>A0ABU0X3R6</accession>
<dbReference type="Proteomes" id="UP001225605">
    <property type="component" value="Unassembled WGS sequence"/>
</dbReference>
<protein>
    <submittedName>
        <fullName evidence="2">Uncharacterized protein</fullName>
    </submittedName>
</protein>
<dbReference type="Pfam" id="PF04314">
    <property type="entry name" value="PCuAC"/>
    <property type="match status" value="1"/>
</dbReference>
<proteinExistence type="predicted"/>
<comment type="caution">
    <text evidence="2">The sequence shown here is derived from an EMBL/GenBank/DDBJ whole genome shotgun (WGS) entry which is preliminary data.</text>
</comment>